<evidence type="ECO:0000313" key="1">
    <source>
        <dbReference type="EMBL" id="KAG1769287.1"/>
    </source>
</evidence>
<dbReference type="Proteomes" id="UP000714275">
    <property type="component" value="Unassembled WGS sequence"/>
</dbReference>
<protein>
    <submittedName>
        <fullName evidence="1">Uncharacterized protein</fullName>
    </submittedName>
</protein>
<comment type="caution">
    <text evidence="1">The sequence shown here is derived from an EMBL/GenBank/DDBJ whole genome shotgun (WGS) entry which is preliminary data.</text>
</comment>
<reference evidence="1" key="1">
    <citation type="journal article" date="2020" name="New Phytol.">
        <title>Comparative genomics reveals dynamic genome evolution in host specialist ectomycorrhizal fungi.</title>
        <authorList>
            <person name="Lofgren L.A."/>
            <person name="Nguyen N.H."/>
            <person name="Vilgalys R."/>
            <person name="Ruytinx J."/>
            <person name="Liao H.L."/>
            <person name="Branco S."/>
            <person name="Kuo A."/>
            <person name="LaButti K."/>
            <person name="Lipzen A."/>
            <person name="Andreopoulos W."/>
            <person name="Pangilinan J."/>
            <person name="Riley R."/>
            <person name="Hundley H."/>
            <person name="Na H."/>
            <person name="Barry K."/>
            <person name="Grigoriev I.V."/>
            <person name="Stajich J.E."/>
            <person name="Kennedy P.G."/>
        </authorList>
    </citation>
    <scope>NUCLEOTIDE SEQUENCE</scope>
    <source>
        <strain evidence="1">DOB743</strain>
    </source>
</reference>
<organism evidence="1 2">
    <name type="scientific">Suillus placidus</name>
    <dbReference type="NCBI Taxonomy" id="48579"/>
    <lineage>
        <taxon>Eukaryota</taxon>
        <taxon>Fungi</taxon>
        <taxon>Dikarya</taxon>
        <taxon>Basidiomycota</taxon>
        <taxon>Agaricomycotina</taxon>
        <taxon>Agaricomycetes</taxon>
        <taxon>Agaricomycetidae</taxon>
        <taxon>Boletales</taxon>
        <taxon>Suillineae</taxon>
        <taxon>Suillaceae</taxon>
        <taxon>Suillus</taxon>
    </lineage>
</organism>
<dbReference type="OrthoDB" id="3239677at2759"/>
<sequence>MNTRTTRSLSPASWTRHSSRSLRVLFISAILLESYARQSLFKPVLNNILEHPDDWIPFLQLSSPESIVPMPWEPNTHE</sequence>
<name>A0A9P7CXZ0_9AGAM</name>
<accession>A0A9P7CXZ0</accession>
<keyword evidence="2" id="KW-1185">Reference proteome</keyword>
<dbReference type="EMBL" id="JABBWD010000073">
    <property type="protein sequence ID" value="KAG1769287.1"/>
    <property type="molecule type" value="Genomic_DNA"/>
</dbReference>
<evidence type="ECO:0000313" key="2">
    <source>
        <dbReference type="Proteomes" id="UP000714275"/>
    </source>
</evidence>
<gene>
    <name evidence="1" type="ORF">EV702DRAFT_701650</name>
</gene>
<dbReference type="AlphaFoldDB" id="A0A9P7CXZ0"/>
<proteinExistence type="predicted"/>